<keyword evidence="3" id="KW-1185">Reference proteome</keyword>
<dbReference type="SUPFAM" id="SSF52113">
    <property type="entry name" value="BRCT domain"/>
    <property type="match status" value="1"/>
</dbReference>
<feature type="region of interest" description="Disordered" evidence="1">
    <location>
        <begin position="131"/>
        <end position="170"/>
    </location>
</feature>
<feature type="compositionally biased region" description="Basic residues" evidence="1">
    <location>
        <begin position="344"/>
        <end position="355"/>
    </location>
</feature>
<name>A0A6A6WC51_9PEZI</name>
<gene>
    <name evidence="2" type="ORF">EJ05DRAFT_334641</name>
</gene>
<feature type="compositionally biased region" description="Basic and acidic residues" evidence="1">
    <location>
        <begin position="313"/>
        <end position="323"/>
    </location>
</feature>
<dbReference type="RefSeq" id="XP_033601598.1">
    <property type="nucleotide sequence ID" value="XM_033740872.1"/>
</dbReference>
<feature type="compositionally biased region" description="Acidic residues" evidence="1">
    <location>
        <begin position="240"/>
        <end position="250"/>
    </location>
</feature>
<organism evidence="2 3">
    <name type="scientific">Pseudovirgaria hyperparasitica</name>
    <dbReference type="NCBI Taxonomy" id="470096"/>
    <lineage>
        <taxon>Eukaryota</taxon>
        <taxon>Fungi</taxon>
        <taxon>Dikarya</taxon>
        <taxon>Ascomycota</taxon>
        <taxon>Pezizomycotina</taxon>
        <taxon>Dothideomycetes</taxon>
        <taxon>Dothideomycetes incertae sedis</taxon>
        <taxon>Acrospermales</taxon>
        <taxon>Acrospermaceae</taxon>
        <taxon>Pseudovirgaria</taxon>
    </lineage>
</organism>
<proteinExistence type="predicted"/>
<accession>A0A6A6WC51</accession>
<feature type="compositionally biased region" description="Polar residues" evidence="1">
    <location>
        <begin position="359"/>
        <end position="375"/>
    </location>
</feature>
<protein>
    <recommendedName>
        <fullName evidence="4">BRCT domain-containing protein</fullName>
    </recommendedName>
</protein>
<dbReference type="Gene3D" id="3.40.50.10190">
    <property type="entry name" value="BRCT domain"/>
    <property type="match status" value="2"/>
</dbReference>
<evidence type="ECO:0000256" key="1">
    <source>
        <dbReference type="SAM" id="MobiDB-lite"/>
    </source>
</evidence>
<evidence type="ECO:0000313" key="3">
    <source>
        <dbReference type="Proteomes" id="UP000799437"/>
    </source>
</evidence>
<dbReference type="GeneID" id="54481926"/>
<dbReference type="Proteomes" id="UP000799437">
    <property type="component" value="Unassembled WGS sequence"/>
</dbReference>
<dbReference type="OrthoDB" id="342264at2759"/>
<feature type="region of interest" description="Disordered" evidence="1">
    <location>
        <begin position="191"/>
        <end position="396"/>
    </location>
</feature>
<dbReference type="AlphaFoldDB" id="A0A6A6WC51"/>
<evidence type="ECO:0008006" key="4">
    <source>
        <dbReference type="Google" id="ProtNLM"/>
    </source>
</evidence>
<sequence>MISPRFVIENLSTKNVTVLAAHLNSRYEIIGHSDDVLSVRLEEDRDRNIEDRDGLLGILDFCPNFVLCHARTTLMLKPAPTAGHPNEYSAIVDPQKGGPAAVALRDGDTFYFSEKEFAMQLRIMPEHSVEEIQVTSSPHGEQDSARHTSGNVRANSSRAQALDGSSRVTPHASFIKIDTVAETPTMIEGRHRHASKSPFLNGANDERPPATISTEASDVGKATRIPFNQRVRSVAASDGETTDEDSESENIENFVDQSKPAVAINGEPTPSEDVFSTPMDRNGPTRADQNKDQTKAVIVEISQNVQSQSKRRATGEIENESKGPPKKRRQSQTSTDDTPQRAFKPTKRGVGRPKKGAASVSSVTPTKPAGSSKQSPPGAAGSLEATSPRPRVAFSSSSKILRTSAHRKFLTSVKCKVIDNALDEDFDIFCVGNDGLKKTGQLLMSVALGRHLVTDHWVTESSKTGYLLAAEHFLPSDPEHEDEWGMRIADIAGDCRTELFADIIVYITPAAKKAYGAGFKEIEKVLRTAGAKEVVSGSHRDLDEETKYCVIVNEKSDYDASALQQAGHNLYSKDIISLSILRGHLDLTSAEFRIEVESAKKGGKKGR</sequence>
<reference evidence="2" key="1">
    <citation type="journal article" date="2020" name="Stud. Mycol.">
        <title>101 Dothideomycetes genomes: a test case for predicting lifestyles and emergence of pathogens.</title>
        <authorList>
            <person name="Haridas S."/>
            <person name="Albert R."/>
            <person name="Binder M."/>
            <person name="Bloem J."/>
            <person name="Labutti K."/>
            <person name="Salamov A."/>
            <person name="Andreopoulos B."/>
            <person name="Baker S."/>
            <person name="Barry K."/>
            <person name="Bills G."/>
            <person name="Bluhm B."/>
            <person name="Cannon C."/>
            <person name="Castanera R."/>
            <person name="Culley D."/>
            <person name="Daum C."/>
            <person name="Ezra D."/>
            <person name="Gonzalez J."/>
            <person name="Henrissat B."/>
            <person name="Kuo A."/>
            <person name="Liang C."/>
            <person name="Lipzen A."/>
            <person name="Lutzoni F."/>
            <person name="Magnuson J."/>
            <person name="Mondo S."/>
            <person name="Nolan M."/>
            <person name="Ohm R."/>
            <person name="Pangilinan J."/>
            <person name="Park H.-J."/>
            <person name="Ramirez L."/>
            <person name="Alfaro M."/>
            <person name="Sun H."/>
            <person name="Tritt A."/>
            <person name="Yoshinaga Y."/>
            <person name="Zwiers L.-H."/>
            <person name="Turgeon B."/>
            <person name="Goodwin S."/>
            <person name="Spatafora J."/>
            <person name="Crous P."/>
            <person name="Grigoriev I."/>
        </authorList>
    </citation>
    <scope>NUCLEOTIDE SEQUENCE</scope>
    <source>
        <strain evidence="2">CBS 121739</strain>
    </source>
</reference>
<dbReference type="InterPro" id="IPR036420">
    <property type="entry name" value="BRCT_dom_sf"/>
</dbReference>
<feature type="compositionally biased region" description="Polar residues" evidence="1">
    <location>
        <begin position="147"/>
        <end position="159"/>
    </location>
</feature>
<evidence type="ECO:0000313" key="2">
    <source>
        <dbReference type="EMBL" id="KAF2759147.1"/>
    </source>
</evidence>
<dbReference type="EMBL" id="ML996570">
    <property type="protein sequence ID" value="KAF2759147.1"/>
    <property type="molecule type" value="Genomic_DNA"/>
</dbReference>